<proteinExistence type="predicted"/>
<dbReference type="Proteomes" id="UP000823736">
    <property type="component" value="Unassembled WGS sequence"/>
</dbReference>
<dbReference type="AlphaFoldDB" id="A0A8T4GUX6"/>
<comment type="caution">
    <text evidence="2">The sequence shown here is derived from an EMBL/GenBank/DDBJ whole genome shotgun (WGS) entry which is preliminary data.</text>
</comment>
<reference evidence="2" key="1">
    <citation type="submission" date="2021-03" db="EMBL/GenBank/DDBJ databases">
        <title>Genomic Encyclopedia of Type Strains, Phase IV (KMG-IV): sequencing the most valuable type-strain genomes for metagenomic binning, comparative biology and taxonomic classification.</title>
        <authorList>
            <person name="Goeker M."/>
        </authorList>
    </citation>
    <scope>NUCLEOTIDE SEQUENCE</scope>
    <source>
        <strain evidence="2">DSM 26232</strain>
    </source>
</reference>
<dbReference type="EMBL" id="JAGGLC010000002">
    <property type="protein sequence ID" value="MBP1986837.1"/>
    <property type="molecule type" value="Genomic_DNA"/>
</dbReference>
<evidence type="ECO:0000313" key="3">
    <source>
        <dbReference type="Proteomes" id="UP000823736"/>
    </source>
</evidence>
<evidence type="ECO:0008006" key="4">
    <source>
        <dbReference type="Google" id="ProtNLM"/>
    </source>
</evidence>
<gene>
    <name evidence="2" type="ORF">J2753_001331</name>
</gene>
<feature type="region of interest" description="Disordered" evidence="1">
    <location>
        <begin position="19"/>
        <end position="44"/>
    </location>
</feature>
<evidence type="ECO:0000256" key="1">
    <source>
        <dbReference type="SAM" id="MobiDB-lite"/>
    </source>
</evidence>
<keyword evidence="3" id="KW-1185">Reference proteome</keyword>
<accession>A0A8T4GUX6</accession>
<dbReference type="RefSeq" id="WP_209491114.1">
    <property type="nucleotide sequence ID" value="NZ_JAGGLC010000002.1"/>
</dbReference>
<name>A0A8T4GUX6_9EURY</name>
<organism evidence="2 3">
    <name type="scientific">Halolamina salifodinae</name>
    <dbReference type="NCBI Taxonomy" id="1202767"/>
    <lineage>
        <taxon>Archaea</taxon>
        <taxon>Methanobacteriati</taxon>
        <taxon>Methanobacteriota</taxon>
        <taxon>Stenosarchaea group</taxon>
        <taxon>Halobacteria</taxon>
        <taxon>Halobacteriales</taxon>
        <taxon>Haloferacaceae</taxon>
    </lineage>
</organism>
<sequence length="207" mass="21679">MYRRELIATTTVALGGCLGSASSPGSDVENRTRTGGVESETAPAASTTLAYGDWYEAESVNVTVTDISTRRTLETASTPDDAIPPDTQLAILSGEIENTTGSRLDLGGIVNISLAVVASDQLFRPVTTPSSDDEQGSVDVNRIEGRSGTHLTSGEIQLSPEERVSVWQAVLVPSGISTDEVQITMCGRDGGCAVRWEPASKSCDCPG</sequence>
<feature type="region of interest" description="Disordered" evidence="1">
    <location>
        <begin position="126"/>
        <end position="150"/>
    </location>
</feature>
<evidence type="ECO:0000313" key="2">
    <source>
        <dbReference type="EMBL" id="MBP1986837.1"/>
    </source>
</evidence>
<protein>
    <recommendedName>
        <fullName evidence="4">Lipoprotein</fullName>
    </recommendedName>
</protein>
<dbReference type="PROSITE" id="PS51257">
    <property type="entry name" value="PROKAR_LIPOPROTEIN"/>
    <property type="match status" value="1"/>
</dbReference>